<dbReference type="FunFam" id="3.40.50.1100:FF:000008">
    <property type="entry name" value="L-threonine dehydratase"/>
    <property type="match status" value="1"/>
</dbReference>
<evidence type="ECO:0000256" key="1">
    <source>
        <dbReference type="ARBA" id="ARBA00001274"/>
    </source>
</evidence>
<dbReference type="Gene3D" id="3.40.50.1100">
    <property type="match status" value="2"/>
</dbReference>
<dbReference type="GO" id="GO:0006567">
    <property type="term" value="P:L-threonine catabolic process"/>
    <property type="evidence" value="ECO:0007669"/>
    <property type="project" value="TreeGrafter"/>
</dbReference>
<evidence type="ECO:0000256" key="7">
    <source>
        <dbReference type="ARBA" id="ARBA00022624"/>
    </source>
</evidence>
<name>A0A382IRE1_9ZZZZ</name>
<dbReference type="SUPFAM" id="SSF53686">
    <property type="entry name" value="Tryptophan synthase beta subunit-like PLP-dependent enzymes"/>
    <property type="match status" value="1"/>
</dbReference>
<evidence type="ECO:0000256" key="9">
    <source>
        <dbReference type="ARBA" id="ARBA00022898"/>
    </source>
</evidence>
<dbReference type="GO" id="GO:0003941">
    <property type="term" value="F:L-serine ammonia-lyase activity"/>
    <property type="evidence" value="ECO:0007669"/>
    <property type="project" value="TreeGrafter"/>
</dbReference>
<dbReference type="PANTHER" id="PTHR48078">
    <property type="entry name" value="THREONINE DEHYDRATASE, MITOCHONDRIAL-RELATED"/>
    <property type="match status" value="1"/>
</dbReference>
<dbReference type="CDD" id="cd01562">
    <property type="entry name" value="Thr-dehyd"/>
    <property type="match status" value="1"/>
</dbReference>
<evidence type="ECO:0000256" key="11">
    <source>
        <dbReference type="ARBA" id="ARBA00023304"/>
    </source>
</evidence>
<evidence type="ECO:0000256" key="6">
    <source>
        <dbReference type="ARBA" id="ARBA00022605"/>
    </source>
</evidence>
<dbReference type="CDD" id="cd04906">
    <property type="entry name" value="ACT_ThrD-I_1"/>
    <property type="match status" value="1"/>
</dbReference>
<dbReference type="Pfam" id="PF00585">
    <property type="entry name" value="Thr_dehydrat_C"/>
    <property type="match status" value="1"/>
</dbReference>
<keyword evidence="6" id="KW-0028">Amino-acid biosynthesis</keyword>
<evidence type="ECO:0000256" key="3">
    <source>
        <dbReference type="ARBA" id="ARBA00004810"/>
    </source>
</evidence>
<dbReference type="InterPro" id="IPR038110">
    <property type="entry name" value="TD_ACT-like_sf"/>
</dbReference>
<dbReference type="InterPro" id="IPR001926">
    <property type="entry name" value="TrpB-like_PALP"/>
</dbReference>
<feature type="domain" description="ACT-like" evidence="12">
    <location>
        <begin position="266"/>
        <end position="338"/>
    </location>
</feature>
<dbReference type="NCBIfam" id="TIGR01124">
    <property type="entry name" value="ilvA_2Cterm"/>
    <property type="match status" value="1"/>
</dbReference>
<accession>A0A382IRE1</accession>
<reference evidence="13" key="1">
    <citation type="submission" date="2018-05" db="EMBL/GenBank/DDBJ databases">
        <authorList>
            <person name="Lanie J.A."/>
            <person name="Ng W.-L."/>
            <person name="Kazmierczak K.M."/>
            <person name="Andrzejewski T.M."/>
            <person name="Davidsen T.M."/>
            <person name="Wayne K.J."/>
            <person name="Tettelin H."/>
            <person name="Glass J.I."/>
            <person name="Rusch D."/>
            <person name="Podicherti R."/>
            <person name="Tsui H.-C.T."/>
            <person name="Winkler M.E."/>
        </authorList>
    </citation>
    <scope>NUCLEOTIDE SEQUENCE</scope>
</reference>
<dbReference type="GO" id="GO:0009097">
    <property type="term" value="P:isoleucine biosynthetic process"/>
    <property type="evidence" value="ECO:0007669"/>
    <property type="project" value="UniProtKB-UniPathway"/>
</dbReference>
<dbReference type="EMBL" id="UINC01068842">
    <property type="protein sequence ID" value="SVC01757.1"/>
    <property type="molecule type" value="Genomic_DNA"/>
</dbReference>
<evidence type="ECO:0000313" key="13">
    <source>
        <dbReference type="EMBL" id="SVC01757.1"/>
    </source>
</evidence>
<dbReference type="InterPro" id="IPR050147">
    <property type="entry name" value="Ser/Thr_Dehydratase"/>
</dbReference>
<dbReference type="InterPro" id="IPR005787">
    <property type="entry name" value="Thr_deHydtase_biosynth"/>
</dbReference>
<dbReference type="InterPro" id="IPR001721">
    <property type="entry name" value="TD_ACT-like"/>
</dbReference>
<comment type="similarity">
    <text evidence="4">Belongs to the serine/threonine dehydratase family.</text>
</comment>
<keyword evidence="8" id="KW-0677">Repeat</keyword>
<evidence type="ECO:0000256" key="2">
    <source>
        <dbReference type="ARBA" id="ARBA00001933"/>
    </source>
</evidence>
<dbReference type="PROSITE" id="PS51672">
    <property type="entry name" value="ACT_LIKE"/>
    <property type="match status" value="1"/>
</dbReference>
<dbReference type="UniPathway" id="UPA00047">
    <property type="reaction ID" value="UER00054"/>
</dbReference>
<feature type="non-terminal residue" evidence="13">
    <location>
        <position position="356"/>
    </location>
</feature>
<evidence type="ECO:0000256" key="8">
    <source>
        <dbReference type="ARBA" id="ARBA00022737"/>
    </source>
</evidence>
<evidence type="ECO:0000259" key="12">
    <source>
        <dbReference type="PROSITE" id="PS51672"/>
    </source>
</evidence>
<dbReference type="GO" id="GO:0004794">
    <property type="term" value="F:threonine deaminase activity"/>
    <property type="evidence" value="ECO:0007669"/>
    <property type="project" value="UniProtKB-EC"/>
</dbReference>
<dbReference type="AlphaFoldDB" id="A0A382IRE1"/>
<keyword evidence="9" id="KW-0663">Pyridoxal phosphate</keyword>
<sequence>KKEQNLGVITASAGNHAQGVALAANHLNLQSIIVMPKTTPEIKIDSVKRMNAEVILFGNTYDDAKEHALKLSAEKGMCYISPYDHPLVIAGQATVGVELLEQHPSTPDIIFVPVGGGGLVAGIAAHIKANNADIKIIGVEPDEAPCMHQAFDLGERIELEQIGIFADGAAVKQAGEENYRIAKELVDEILLVSVDEICAAVKDIFEDTRSIPEPAGALALAGLKQYIAEHKIKDKELVTIFSGANVNFDRLRHIAELSALGEKKEALIAIMIPESPGSFRRLCHDLGSRLITEFNYRYADKRMAHVFAGIQLKQGSDEKSALVKQLKDKGYDVVDLSNDTVAKMHIRYMVGGHAPQ</sequence>
<proteinExistence type="inferred from homology"/>
<evidence type="ECO:0000256" key="10">
    <source>
        <dbReference type="ARBA" id="ARBA00023239"/>
    </source>
</evidence>
<dbReference type="EC" id="4.3.1.19" evidence="5"/>
<keyword evidence="10" id="KW-0456">Lyase</keyword>
<organism evidence="13">
    <name type="scientific">marine metagenome</name>
    <dbReference type="NCBI Taxonomy" id="408172"/>
    <lineage>
        <taxon>unclassified sequences</taxon>
        <taxon>metagenomes</taxon>
        <taxon>ecological metagenomes</taxon>
    </lineage>
</organism>
<keyword evidence="11" id="KW-0100">Branched-chain amino acid biosynthesis</keyword>
<comment type="cofactor">
    <cofactor evidence="2">
        <name>pyridoxal 5'-phosphate</name>
        <dbReference type="ChEBI" id="CHEBI:597326"/>
    </cofactor>
</comment>
<feature type="non-terminal residue" evidence="13">
    <location>
        <position position="1"/>
    </location>
</feature>
<dbReference type="GO" id="GO:0006565">
    <property type="term" value="P:L-serine catabolic process"/>
    <property type="evidence" value="ECO:0007669"/>
    <property type="project" value="TreeGrafter"/>
</dbReference>
<dbReference type="PANTHER" id="PTHR48078:SF11">
    <property type="entry name" value="THREONINE DEHYDRATASE, MITOCHONDRIAL"/>
    <property type="match status" value="1"/>
</dbReference>
<protein>
    <recommendedName>
        <fullName evidence="5">threonine ammonia-lyase</fullName>
        <ecNumber evidence="5">4.3.1.19</ecNumber>
    </recommendedName>
</protein>
<dbReference type="Pfam" id="PF00291">
    <property type="entry name" value="PALP"/>
    <property type="match status" value="1"/>
</dbReference>
<comment type="catalytic activity">
    <reaction evidence="1">
        <text>L-threonine = 2-oxobutanoate + NH4(+)</text>
        <dbReference type="Rhea" id="RHEA:22108"/>
        <dbReference type="ChEBI" id="CHEBI:16763"/>
        <dbReference type="ChEBI" id="CHEBI:28938"/>
        <dbReference type="ChEBI" id="CHEBI:57926"/>
        <dbReference type="EC" id="4.3.1.19"/>
    </reaction>
</comment>
<dbReference type="Gene3D" id="3.40.1020.10">
    <property type="entry name" value="Biosynthetic Threonine Deaminase, Domain 3"/>
    <property type="match status" value="1"/>
</dbReference>
<evidence type="ECO:0000256" key="4">
    <source>
        <dbReference type="ARBA" id="ARBA00010869"/>
    </source>
</evidence>
<comment type="pathway">
    <text evidence="3">Amino-acid biosynthesis; L-isoleucine biosynthesis; 2-oxobutanoate from L-threonine: step 1/1.</text>
</comment>
<dbReference type="SUPFAM" id="SSF55021">
    <property type="entry name" value="ACT-like"/>
    <property type="match status" value="1"/>
</dbReference>
<dbReference type="InterPro" id="IPR045865">
    <property type="entry name" value="ACT-like_dom_sf"/>
</dbReference>
<evidence type="ECO:0000256" key="5">
    <source>
        <dbReference type="ARBA" id="ARBA00012096"/>
    </source>
</evidence>
<gene>
    <name evidence="13" type="ORF">METZ01_LOCUS254611</name>
</gene>
<keyword evidence="7" id="KW-0412">Isoleucine biosynthesis</keyword>
<dbReference type="InterPro" id="IPR036052">
    <property type="entry name" value="TrpB-like_PALP_sf"/>
</dbReference>